<dbReference type="HAMAP" id="MF_02019">
    <property type="entry name" value="MurF"/>
    <property type="match status" value="1"/>
</dbReference>
<dbReference type="InterPro" id="IPR000713">
    <property type="entry name" value="Mur_ligase_N"/>
</dbReference>
<dbReference type="GO" id="GO:0016874">
    <property type="term" value="F:ligase activity"/>
    <property type="evidence" value="ECO:0007669"/>
    <property type="project" value="UniProtKB-KW"/>
</dbReference>
<evidence type="ECO:0000259" key="12">
    <source>
        <dbReference type="Pfam" id="PF01225"/>
    </source>
</evidence>
<evidence type="ECO:0000256" key="5">
    <source>
        <dbReference type="ARBA" id="ARBA00022840"/>
    </source>
</evidence>
<dbReference type="InterPro" id="IPR036615">
    <property type="entry name" value="Mur_ligase_C_dom_sf"/>
</dbReference>
<comment type="similarity">
    <text evidence="10">Belongs to the MurCDEF family. MurF subfamily.</text>
</comment>
<dbReference type="Gene3D" id="3.40.1190.10">
    <property type="entry name" value="Mur-like, catalytic domain"/>
    <property type="match status" value="1"/>
</dbReference>
<comment type="pathway">
    <text evidence="10">Cell wall biogenesis; peptidoglycan biosynthesis.</text>
</comment>
<keyword evidence="6 10" id="KW-0133">Cell shape</keyword>
<dbReference type="Pfam" id="PF08245">
    <property type="entry name" value="Mur_ligase_M"/>
    <property type="match status" value="2"/>
</dbReference>
<dbReference type="RefSeq" id="WP_204911409.1">
    <property type="nucleotide sequence ID" value="NZ_BAAAYR010000001.1"/>
</dbReference>
<dbReference type="Gene3D" id="3.40.1390.10">
    <property type="entry name" value="MurE/MurF, N-terminal domain"/>
    <property type="match status" value="1"/>
</dbReference>
<evidence type="ECO:0000313" key="15">
    <source>
        <dbReference type="EMBL" id="GAA3561701.1"/>
    </source>
</evidence>
<dbReference type="InterPro" id="IPR013221">
    <property type="entry name" value="Mur_ligase_cen"/>
</dbReference>
<comment type="function">
    <text evidence="10">Involved in cell wall formation. Catalyzes the final step in the synthesis of UDP-N-acetylmuramoyl-pentapeptide, the precursor of murein.</text>
</comment>
<dbReference type="Proteomes" id="UP001500767">
    <property type="component" value="Unassembled WGS sequence"/>
</dbReference>
<keyword evidence="8 10" id="KW-0131">Cell cycle</keyword>
<accession>A0ABP6X5T1</accession>
<feature type="binding site" evidence="10">
    <location>
        <begin position="119"/>
        <end position="125"/>
    </location>
    <ligand>
        <name>ATP</name>
        <dbReference type="ChEBI" id="CHEBI:30616"/>
    </ligand>
</feature>
<evidence type="ECO:0000256" key="11">
    <source>
        <dbReference type="SAM" id="MobiDB-lite"/>
    </source>
</evidence>
<evidence type="ECO:0000256" key="4">
    <source>
        <dbReference type="ARBA" id="ARBA00022741"/>
    </source>
</evidence>
<feature type="domain" description="Mur ligase N-terminal catalytic" evidence="12">
    <location>
        <begin position="32"/>
        <end position="102"/>
    </location>
</feature>
<keyword evidence="9 10" id="KW-0961">Cell wall biogenesis/degradation</keyword>
<feature type="domain" description="Mur ligase central" evidence="14">
    <location>
        <begin position="207"/>
        <end position="356"/>
    </location>
</feature>
<sequence>MIPLRVSQVATVLGADLRPGPGAAPFDLGVTVTHVTADSRTVGPGSLFVALPGERVDGHTFVARAFAQGAAAVLVAHPVDGVDGPQLVVPDPLEALGRLARHVVDRARAAGLRVVGITGSQGKTSTKDLLGAVLAAAGPTVAPAGNLNNELGVPLTVLRVEAGSTSASEGNPAGGVGGRPPSGVRSTSASEGNPAGGVGGRPPSGQSTAFLVVEMGARGIGHIAYLCGIAPPDVAVVLNVGHAHVGEFGGREAIAQAKGELVEALTDEGVAVLNADDERVWAMRSRTRAEVLPYAVGAAPGAGDAVWADALTADDRGRYAFTLHRRSGGTEEEASVALRGTGRHQVANATAAAAAAFAVGLSLDVVAPALSAAEPASRWRMEVHDRADGVRVVNDSYNANPDSMAAAVDTLVELARGRGRSWAVLGDMLELGAEAPALHAALAAQTAAAGVDEVVALGEFAPLLVAGQTGRARIAADGSQAAAWVRADVRPGDVVLVKASRGLALDVVADDILRAPDPEHDTAVEAGGRA</sequence>
<reference evidence="16" key="1">
    <citation type="journal article" date="2019" name="Int. J. Syst. Evol. Microbiol.">
        <title>The Global Catalogue of Microorganisms (GCM) 10K type strain sequencing project: providing services to taxonomists for standard genome sequencing and annotation.</title>
        <authorList>
            <consortium name="The Broad Institute Genomics Platform"/>
            <consortium name="The Broad Institute Genome Sequencing Center for Infectious Disease"/>
            <person name="Wu L."/>
            <person name="Ma J."/>
        </authorList>
    </citation>
    <scope>NUCLEOTIDE SEQUENCE [LARGE SCALE GENOMIC DNA]</scope>
    <source>
        <strain evidence="16">JCM 16540</strain>
    </source>
</reference>
<evidence type="ECO:0000259" key="14">
    <source>
        <dbReference type="Pfam" id="PF08245"/>
    </source>
</evidence>
<feature type="region of interest" description="Disordered" evidence="11">
    <location>
        <begin position="164"/>
        <end position="203"/>
    </location>
</feature>
<keyword evidence="3 10" id="KW-0132">Cell division</keyword>
<evidence type="ECO:0000256" key="3">
    <source>
        <dbReference type="ARBA" id="ARBA00022618"/>
    </source>
</evidence>
<organism evidence="15 16">
    <name type="scientific">Microlunatus spumicola</name>
    <dbReference type="NCBI Taxonomy" id="81499"/>
    <lineage>
        <taxon>Bacteria</taxon>
        <taxon>Bacillati</taxon>
        <taxon>Actinomycetota</taxon>
        <taxon>Actinomycetes</taxon>
        <taxon>Propionibacteriales</taxon>
        <taxon>Propionibacteriaceae</taxon>
        <taxon>Microlunatus</taxon>
    </lineage>
</organism>
<dbReference type="Gene3D" id="3.90.190.20">
    <property type="entry name" value="Mur ligase, C-terminal domain"/>
    <property type="match status" value="1"/>
</dbReference>
<dbReference type="InterPro" id="IPR035911">
    <property type="entry name" value="MurE/MurF_N"/>
</dbReference>
<proteinExistence type="inferred from homology"/>
<dbReference type="SUPFAM" id="SSF53244">
    <property type="entry name" value="MurD-like peptide ligases, peptide-binding domain"/>
    <property type="match status" value="1"/>
</dbReference>
<evidence type="ECO:0000256" key="6">
    <source>
        <dbReference type="ARBA" id="ARBA00022960"/>
    </source>
</evidence>
<dbReference type="EC" id="6.3.2.10" evidence="10"/>
<dbReference type="EMBL" id="BAAAYR010000001">
    <property type="protein sequence ID" value="GAA3561701.1"/>
    <property type="molecule type" value="Genomic_DNA"/>
</dbReference>
<dbReference type="InterPro" id="IPR036565">
    <property type="entry name" value="Mur-like_cat_sf"/>
</dbReference>
<evidence type="ECO:0000256" key="2">
    <source>
        <dbReference type="ARBA" id="ARBA00022598"/>
    </source>
</evidence>
<keyword evidence="7 10" id="KW-0573">Peptidoglycan synthesis</keyword>
<evidence type="ECO:0000256" key="7">
    <source>
        <dbReference type="ARBA" id="ARBA00022984"/>
    </source>
</evidence>
<evidence type="ECO:0000259" key="13">
    <source>
        <dbReference type="Pfam" id="PF02875"/>
    </source>
</evidence>
<gene>
    <name evidence="10" type="primary">murF</name>
    <name evidence="15" type="ORF">GCM10022197_16660</name>
</gene>
<dbReference type="PANTHER" id="PTHR43024">
    <property type="entry name" value="UDP-N-ACETYLMURAMOYL-TRIPEPTIDE--D-ALANYL-D-ALANINE LIGASE"/>
    <property type="match status" value="1"/>
</dbReference>
<keyword evidence="4 10" id="KW-0547">Nucleotide-binding</keyword>
<dbReference type="InterPro" id="IPR051046">
    <property type="entry name" value="MurCDEF_CellWall_CoF430Synth"/>
</dbReference>
<name>A0ABP6X5T1_9ACTN</name>
<evidence type="ECO:0000256" key="1">
    <source>
        <dbReference type="ARBA" id="ARBA00022490"/>
    </source>
</evidence>
<comment type="catalytic activity">
    <reaction evidence="10">
        <text>D-alanyl-D-alanine + UDP-N-acetyl-alpha-D-muramoyl-L-alanyl-gamma-D-glutamyl-meso-2,6-diaminopimelate + ATP = UDP-N-acetyl-alpha-D-muramoyl-L-alanyl-gamma-D-glutamyl-meso-2,6-diaminopimeloyl-D-alanyl-D-alanine + ADP + phosphate + H(+)</text>
        <dbReference type="Rhea" id="RHEA:28374"/>
        <dbReference type="ChEBI" id="CHEBI:15378"/>
        <dbReference type="ChEBI" id="CHEBI:30616"/>
        <dbReference type="ChEBI" id="CHEBI:43474"/>
        <dbReference type="ChEBI" id="CHEBI:57822"/>
        <dbReference type="ChEBI" id="CHEBI:61386"/>
        <dbReference type="ChEBI" id="CHEBI:83905"/>
        <dbReference type="ChEBI" id="CHEBI:456216"/>
        <dbReference type="EC" id="6.3.2.10"/>
    </reaction>
</comment>
<dbReference type="InterPro" id="IPR005863">
    <property type="entry name" value="UDP-N-AcMur_synth"/>
</dbReference>
<dbReference type="Pfam" id="PF01225">
    <property type="entry name" value="Mur_ligase"/>
    <property type="match status" value="1"/>
</dbReference>
<keyword evidence="2 10" id="KW-0436">Ligase</keyword>
<feature type="domain" description="Mur ligase central" evidence="14">
    <location>
        <begin position="117"/>
        <end position="162"/>
    </location>
</feature>
<keyword evidence="16" id="KW-1185">Reference proteome</keyword>
<comment type="caution">
    <text evidence="15">The sequence shown here is derived from an EMBL/GenBank/DDBJ whole genome shotgun (WGS) entry which is preliminary data.</text>
</comment>
<dbReference type="SUPFAM" id="SSF53623">
    <property type="entry name" value="MurD-like peptide ligases, catalytic domain"/>
    <property type="match status" value="1"/>
</dbReference>
<dbReference type="SUPFAM" id="SSF63418">
    <property type="entry name" value="MurE/MurF N-terminal domain"/>
    <property type="match status" value="1"/>
</dbReference>
<comment type="subcellular location">
    <subcellularLocation>
        <location evidence="10">Cytoplasm</location>
    </subcellularLocation>
</comment>
<protein>
    <recommendedName>
        <fullName evidence="10">UDP-N-acetylmuramoyl-tripeptide--D-alanyl-D-alanine ligase</fullName>
        <ecNumber evidence="10">6.3.2.10</ecNumber>
    </recommendedName>
    <alternativeName>
        <fullName evidence="10">D-alanyl-D-alanine-adding enzyme</fullName>
    </alternativeName>
</protein>
<evidence type="ECO:0000256" key="10">
    <source>
        <dbReference type="HAMAP-Rule" id="MF_02019"/>
    </source>
</evidence>
<evidence type="ECO:0000256" key="8">
    <source>
        <dbReference type="ARBA" id="ARBA00023306"/>
    </source>
</evidence>
<dbReference type="InterPro" id="IPR004101">
    <property type="entry name" value="Mur_ligase_C"/>
</dbReference>
<keyword evidence="5 10" id="KW-0067">ATP-binding</keyword>
<keyword evidence="1 10" id="KW-0963">Cytoplasm</keyword>
<feature type="domain" description="Mur ligase C-terminal" evidence="13">
    <location>
        <begin position="380"/>
        <end position="501"/>
    </location>
</feature>
<evidence type="ECO:0000256" key="9">
    <source>
        <dbReference type="ARBA" id="ARBA00023316"/>
    </source>
</evidence>
<dbReference type="PANTHER" id="PTHR43024:SF1">
    <property type="entry name" value="UDP-N-ACETYLMURAMOYL-TRIPEPTIDE--D-ALANYL-D-ALANINE LIGASE"/>
    <property type="match status" value="1"/>
</dbReference>
<dbReference type="Pfam" id="PF02875">
    <property type="entry name" value="Mur_ligase_C"/>
    <property type="match status" value="1"/>
</dbReference>
<evidence type="ECO:0000313" key="16">
    <source>
        <dbReference type="Proteomes" id="UP001500767"/>
    </source>
</evidence>